<feature type="non-terminal residue" evidence="2">
    <location>
        <position position="53"/>
    </location>
</feature>
<gene>
    <name evidence="2" type="ORF">METZ01_LOCUS311178</name>
</gene>
<feature type="compositionally biased region" description="Polar residues" evidence="1">
    <location>
        <begin position="12"/>
        <end position="22"/>
    </location>
</feature>
<sequence length="53" mass="5839">MHNTRRPFSAGIQDNSLPGRRQTVSQLRSKAGFDRFEVAVDPGFNLIGLGDAH</sequence>
<dbReference type="AlphaFoldDB" id="A0A382NAU7"/>
<proteinExistence type="predicted"/>
<organism evidence="2">
    <name type="scientific">marine metagenome</name>
    <dbReference type="NCBI Taxonomy" id="408172"/>
    <lineage>
        <taxon>unclassified sequences</taxon>
        <taxon>metagenomes</taxon>
        <taxon>ecological metagenomes</taxon>
    </lineage>
</organism>
<evidence type="ECO:0000313" key="2">
    <source>
        <dbReference type="EMBL" id="SVC58324.1"/>
    </source>
</evidence>
<reference evidence="2" key="1">
    <citation type="submission" date="2018-05" db="EMBL/GenBank/DDBJ databases">
        <authorList>
            <person name="Lanie J.A."/>
            <person name="Ng W.-L."/>
            <person name="Kazmierczak K.M."/>
            <person name="Andrzejewski T.M."/>
            <person name="Davidsen T.M."/>
            <person name="Wayne K.J."/>
            <person name="Tettelin H."/>
            <person name="Glass J.I."/>
            <person name="Rusch D."/>
            <person name="Podicherti R."/>
            <person name="Tsui H.-C.T."/>
            <person name="Winkler M.E."/>
        </authorList>
    </citation>
    <scope>NUCLEOTIDE SEQUENCE</scope>
</reference>
<name>A0A382NAU7_9ZZZZ</name>
<feature type="region of interest" description="Disordered" evidence="1">
    <location>
        <begin position="1"/>
        <end position="22"/>
    </location>
</feature>
<dbReference type="EMBL" id="UINC01099222">
    <property type="protein sequence ID" value="SVC58324.1"/>
    <property type="molecule type" value="Genomic_DNA"/>
</dbReference>
<accession>A0A382NAU7</accession>
<evidence type="ECO:0000256" key="1">
    <source>
        <dbReference type="SAM" id="MobiDB-lite"/>
    </source>
</evidence>
<protein>
    <submittedName>
        <fullName evidence="2">Uncharacterized protein</fullName>
    </submittedName>
</protein>